<feature type="region of interest" description="Disordered" evidence="7">
    <location>
        <begin position="375"/>
        <end position="407"/>
    </location>
</feature>
<reference evidence="9 10" key="1">
    <citation type="journal article" date="2014" name="PLoS Genet.">
        <title>Phylogenetically driven sequencing of extremely halophilic archaea reveals strategies for static and dynamic osmo-response.</title>
        <authorList>
            <person name="Becker E.A."/>
            <person name="Seitzer P.M."/>
            <person name="Tritt A."/>
            <person name="Larsen D."/>
            <person name="Krusor M."/>
            <person name="Yao A.I."/>
            <person name="Wu D."/>
            <person name="Madern D."/>
            <person name="Eisen J.A."/>
            <person name="Darling A.E."/>
            <person name="Facciotti M.T."/>
        </authorList>
    </citation>
    <scope>NUCLEOTIDE SEQUENCE [LARGE SCALE GENOMIC DNA]</scope>
    <source>
        <strain evidence="9 10">DSM 1137</strain>
    </source>
</reference>
<comment type="catalytic activity">
    <reaction evidence="1">
        <text>ATP + protein L-histidine = ADP + protein N-phospho-L-histidine.</text>
        <dbReference type="EC" id="2.7.13.3"/>
    </reaction>
</comment>
<dbReference type="Gene3D" id="1.10.287.130">
    <property type="match status" value="1"/>
</dbReference>
<feature type="region of interest" description="Disordered" evidence="7">
    <location>
        <begin position="236"/>
        <end position="294"/>
    </location>
</feature>
<feature type="compositionally biased region" description="Basic and acidic residues" evidence="7">
    <location>
        <begin position="276"/>
        <end position="293"/>
    </location>
</feature>
<dbReference type="PRINTS" id="PR00344">
    <property type="entry name" value="BCTRLSENSOR"/>
</dbReference>
<dbReference type="SUPFAM" id="SSF55874">
    <property type="entry name" value="ATPase domain of HSP90 chaperone/DNA topoisomerase II/histidine kinase"/>
    <property type="match status" value="1"/>
</dbReference>
<dbReference type="InterPro" id="IPR005467">
    <property type="entry name" value="His_kinase_dom"/>
</dbReference>
<evidence type="ECO:0000256" key="6">
    <source>
        <dbReference type="ARBA" id="ARBA00023012"/>
    </source>
</evidence>
<dbReference type="PANTHER" id="PTHR43711:SF1">
    <property type="entry name" value="HISTIDINE KINASE 1"/>
    <property type="match status" value="1"/>
</dbReference>
<dbReference type="EMBL" id="AOJE01000010">
    <property type="protein sequence ID" value="ELZ42873.1"/>
    <property type="molecule type" value="Genomic_DNA"/>
</dbReference>
<dbReference type="RefSeq" id="WP_004046437.1">
    <property type="nucleotide sequence ID" value="NZ_AOJE01000010.1"/>
</dbReference>
<dbReference type="Proteomes" id="UP000011514">
    <property type="component" value="Unassembled WGS sequence"/>
</dbReference>
<dbReference type="Pfam" id="PF02518">
    <property type="entry name" value="HATPase_c"/>
    <property type="match status" value="1"/>
</dbReference>
<evidence type="ECO:0000256" key="7">
    <source>
        <dbReference type="SAM" id="MobiDB-lite"/>
    </source>
</evidence>
<dbReference type="Pfam" id="PF00512">
    <property type="entry name" value="HisKA"/>
    <property type="match status" value="1"/>
</dbReference>
<evidence type="ECO:0000256" key="5">
    <source>
        <dbReference type="ARBA" id="ARBA00022777"/>
    </source>
</evidence>
<evidence type="ECO:0000256" key="1">
    <source>
        <dbReference type="ARBA" id="ARBA00000085"/>
    </source>
</evidence>
<keyword evidence="5 9" id="KW-0418">Kinase</keyword>
<accession>M0E771</accession>
<dbReference type="InterPro" id="IPR004358">
    <property type="entry name" value="Sig_transdc_His_kin-like_C"/>
</dbReference>
<keyword evidence="10" id="KW-1185">Reference proteome</keyword>
<dbReference type="GO" id="GO:0000155">
    <property type="term" value="F:phosphorelay sensor kinase activity"/>
    <property type="evidence" value="ECO:0007669"/>
    <property type="project" value="InterPro"/>
</dbReference>
<dbReference type="SMART" id="SM00388">
    <property type="entry name" value="HisKA"/>
    <property type="match status" value="1"/>
</dbReference>
<dbReference type="InterPro" id="IPR003661">
    <property type="entry name" value="HisK_dim/P_dom"/>
</dbReference>
<evidence type="ECO:0000259" key="8">
    <source>
        <dbReference type="PROSITE" id="PS50109"/>
    </source>
</evidence>
<proteinExistence type="predicted"/>
<dbReference type="CDD" id="cd00082">
    <property type="entry name" value="HisKA"/>
    <property type="match status" value="1"/>
</dbReference>
<dbReference type="PATRIC" id="fig|1227484.4.peg.561"/>
<keyword evidence="4" id="KW-0808">Transferase</keyword>
<dbReference type="Gene3D" id="3.30.565.10">
    <property type="entry name" value="Histidine kinase-like ATPase, C-terminal domain"/>
    <property type="match status" value="1"/>
</dbReference>
<dbReference type="EC" id="2.7.13.3" evidence="2"/>
<keyword evidence="3" id="KW-0597">Phosphoprotein</keyword>
<dbReference type="InterPro" id="IPR003594">
    <property type="entry name" value="HATPase_dom"/>
</dbReference>
<evidence type="ECO:0000256" key="4">
    <source>
        <dbReference type="ARBA" id="ARBA00022679"/>
    </source>
</evidence>
<name>M0E771_9EURY</name>
<sequence length="407" mass="43840">MDCRPGLAYRRPDGDPTQLVVEAAGESRLNPEALPRSDWLRVVAADDRDPLRDALADGTVDVTYRITIDGDSEWVHELGSRDENGDVVGYLFPADERVQRRRQLEQQRERLEEFASVVSHDLRNPLSVAVGNIELARDLDGDATVERLDRAHDALDYMDDLISDLLALAREGRSVEETETTDLRAVVDQAWRTVGAPGGVALAVADPLPAIECDRSRLRQALENLFRNAIEHGTEETLPVGPVEQSDGGSTIGPEAFRGDAAAPLDSDDSDPGISDAEREAGGSESAPDREPSLRVFVGRLPNGFYVADDGVGIEPSERDTVFEPGHSSDRDGTGFGLSIVERIAEAHGWEVSVTESEAGGARFEFVGVDLADHEGTDEIDAAPTERVAPESTGLDPAGGSEPSPSE</sequence>
<comment type="caution">
    <text evidence="9">The sequence shown here is derived from an EMBL/GenBank/DDBJ whole genome shotgun (WGS) entry which is preliminary data.</text>
</comment>
<gene>
    <name evidence="9" type="ORF">C471_02735</name>
</gene>
<dbReference type="PROSITE" id="PS50109">
    <property type="entry name" value="HIS_KIN"/>
    <property type="match status" value="1"/>
</dbReference>
<dbReference type="PANTHER" id="PTHR43711">
    <property type="entry name" value="TWO-COMPONENT HISTIDINE KINASE"/>
    <property type="match status" value="1"/>
</dbReference>
<evidence type="ECO:0000313" key="9">
    <source>
        <dbReference type="EMBL" id="ELZ42873.1"/>
    </source>
</evidence>
<dbReference type="InterPro" id="IPR036097">
    <property type="entry name" value="HisK_dim/P_sf"/>
</dbReference>
<evidence type="ECO:0000256" key="3">
    <source>
        <dbReference type="ARBA" id="ARBA00022553"/>
    </source>
</evidence>
<dbReference type="STRING" id="1227484.C471_02735"/>
<dbReference type="eggNOG" id="arCOG02333">
    <property type="taxonomic scope" value="Archaea"/>
</dbReference>
<dbReference type="InterPro" id="IPR036890">
    <property type="entry name" value="HATPase_C_sf"/>
</dbReference>
<evidence type="ECO:0000256" key="2">
    <source>
        <dbReference type="ARBA" id="ARBA00012438"/>
    </source>
</evidence>
<dbReference type="SMART" id="SM00387">
    <property type="entry name" value="HATPase_c"/>
    <property type="match status" value="1"/>
</dbReference>
<feature type="domain" description="Histidine kinase" evidence="8">
    <location>
        <begin position="117"/>
        <end position="366"/>
    </location>
</feature>
<dbReference type="AlphaFoldDB" id="M0E771"/>
<organism evidence="9 10">
    <name type="scientific">Halorubrum saccharovorum DSM 1137</name>
    <dbReference type="NCBI Taxonomy" id="1227484"/>
    <lineage>
        <taxon>Archaea</taxon>
        <taxon>Methanobacteriati</taxon>
        <taxon>Methanobacteriota</taxon>
        <taxon>Stenosarchaea group</taxon>
        <taxon>Halobacteria</taxon>
        <taxon>Halobacteriales</taxon>
        <taxon>Haloferacaceae</taxon>
        <taxon>Halorubrum</taxon>
    </lineage>
</organism>
<keyword evidence="6" id="KW-0902">Two-component regulatory system</keyword>
<dbReference type="SUPFAM" id="SSF47384">
    <property type="entry name" value="Homodimeric domain of signal transducing histidine kinase"/>
    <property type="match status" value="1"/>
</dbReference>
<protein>
    <recommendedName>
        <fullName evidence="2">histidine kinase</fullName>
        <ecNumber evidence="2">2.7.13.3</ecNumber>
    </recommendedName>
</protein>
<dbReference type="OrthoDB" id="8127at2157"/>
<evidence type="ECO:0000313" key="10">
    <source>
        <dbReference type="Proteomes" id="UP000011514"/>
    </source>
</evidence>
<dbReference type="InterPro" id="IPR050736">
    <property type="entry name" value="Sensor_HK_Regulatory"/>
</dbReference>